<evidence type="ECO:0000313" key="3">
    <source>
        <dbReference type="Proteomes" id="UP000708208"/>
    </source>
</evidence>
<dbReference type="AlphaFoldDB" id="A0A8J2JEQ3"/>
<name>A0A8J2JEQ3_9HEXA</name>
<protein>
    <submittedName>
        <fullName evidence="2">Uncharacterized protein</fullName>
    </submittedName>
</protein>
<dbReference type="EMBL" id="CAJVCH010045343">
    <property type="protein sequence ID" value="CAG7717382.1"/>
    <property type="molecule type" value="Genomic_DNA"/>
</dbReference>
<comment type="caution">
    <text evidence="2">The sequence shown here is derived from an EMBL/GenBank/DDBJ whole genome shotgun (WGS) entry which is preliminary data.</text>
</comment>
<dbReference type="Proteomes" id="UP000708208">
    <property type="component" value="Unassembled WGS sequence"/>
</dbReference>
<proteinExistence type="predicted"/>
<keyword evidence="3" id="KW-1185">Reference proteome</keyword>
<feature type="chain" id="PRO_5035327322" evidence="1">
    <location>
        <begin position="27"/>
        <end position="221"/>
    </location>
</feature>
<organism evidence="2 3">
    <name type="scientific">Allacma fusca</name>
    <dbReference type="NCBI Taxonomy" id="39272"/>
    <lineage>
        <taxon>Eukaryota</taxon>
        <taxon>Metazoa</taxon>
        <taxon>Ecdysozoa</taxon>
        <taxon>Arthropoda</taxon>
        <taxon>Hexapoda</taxon>
        <taxon>Collembola</taxon>
        <taxon>Symphypleona</taxon>
        <taxon>Sminthuridae</taxon>
        <taxon>Allacma</taxon>
    </lineage>
</organism>
<accession>A0A8J2JEQ3</accession>
<feature type="signal peptide" evidence="1">
    <location>
        <begin position="1"/>
        <end position="26"/>
    </location>
</feature>
<evidence type="ECO:0000313" key="2">
    <source>
        <dbReference type="EMBL" id="CAG7717382.1"/>
    </source>
</evidence>
<evidence type="ECO:0000256" key="1">
    <source>
        <dbReference type="SAM" id="SignalP"/>
    </source>
</evidence>
<keyword evidence="1" id="KW-0732">Signal</keyword>
<reference evidence="2" key="1">
    <citation type="submission" date="2021-06" db="EMBL/GenBank/DDBJ databases">
        <authorList>
            <person name="Hodson N. C."/>
            <person name="Mongue J. A."/>
            <person name="Jaron S. K."/>
        </authorList>
    </citation>
    <scope>NUCLEOTIDE SEQUENCE</scope>
</reference>
<sequence>MNFNFKIKISILLLFCAVLLISQASSTDTKDLSLQPSEFSEVMKIPGLASLEDILKALETITGLKVGLILLQLQATLEGILTGFTVTIAEIFILLINNKLLEHVAFNILDLINGAILYTQTSVSQAMDLLGWMMSIAEVTEELQPILTAMIVGTYLFPTFLEGLAASLVDVVAKEAPTVSEELKEMFSCLESNVTADINSLLRTMLPDQHETLIQLERDEF</sequence>
<gene>
    <name evidence="2" type="ORF">AFUS01_LOCUS6841</name>
</gene>